<dbReference type="Proteomes" id="UP000515908">
    <property type="component" value="Chromosome 14"/>
</dbReference>
<feature type="region of interest" description="Disordered" evidence="1">
    <location>
        <begin position="21"/>
        <end position="44"/>
    </location>
</feature>
<gene>
    <name evidence="2" type="ORF">ADEAN_000716400</name>
</gene>
<dbReference type="VEuPathDB" id="TriTrypDB:ADEAN_000716400"/>
<reference evidence="2 3" key="1">
    <citation type="submission" date="2020-08" db="EMBL/GenBank/DDBJ databases">
        <authorList>
            <person name="Newling K."/>
            <person name="Davey J."/>
            <person name="Forrester S."/>
        </authorList>
    </citation>
    <scope>NUCLEOTIDE SEQUENCE [LARGE SCALE GENOMIC DNA]</scope>
    <source>
        <strain evidence="3">Crithidia deanei Carvalho (ATCC PRA-265)</strain>
    </source>
</reference>
<evidence type="ECO:0000313" key="2">
    <source>
        <dbReference type="EMBL" id="CAD2219655.1"/>
    </source>
</evidence>
<evidence type="ECO:0000313" key="3">
    <source>
        <dbReference type="Proteomes" id="UP000515908"/>
    </source>
</evidence>
<dbReference type="OrthoDB" id="273507at2759"/>
<name>A0A7G2CJV6_9TRYP</name>
<keyword evidence="3" id="KW-1185">Reference proteome</keyword>
<protein>
    <submittedName>
        <fullName evidence="2">Uncharacterized protein</fullName>
    </submittedName>
</protein>
<accession>A0A7G2CJV6</accession>
<dbReference type="AlphaFoldDB" id="A0A7G2CJV6"/>
<dbReference type="EMBL" id="LR877158">
    <property type="protein sequence ID" value="CAD2219655.1"/>
    <property type="molecule type" value="Genomic_DNA"/>
</dbReference>
<evidence type="ECO:0000256" key="1">
    <source>
        <dbReference type="SAM" id="MobiDB-lite"/>
    </source>
</evidence>
<organism evidence="2 3">
    <name type="scientific">Angomonas deanei</name>
    <dbReference type="NCBI Taxonomy" id="59799"/>
    <lineage>
        <taxon>Eukaryota</taxon>
        <taxon>Discoba</taxon>
        <taxon>Euglenozoa</taxon>
        <taxon>Kinetoplastea</taxon>
        <taxon>Metakinetoplastina</taxon>
        <taxon>Trypanosomatida</taxon>
        <taxon>Trypanosomatidae</taxon>
        <taxon>Strigomonadinae</taxon>
        <taxon>Angomonas</taxon>
    </lineage>
</organism>
<sequence>MLHNIDGSIDEYMAACAEHTPSDDEEEWEAHITRSTSSSTEAKVPAKEEFDHQVESIVQITQAVVRHSSEFGRAAPSLLYEALCVVRGASSTVFHQVTDPTGNSRWLWKKEVLDHHRTTSTRYMYDINQMVRVANRMEVVRKVLRCFSQFNSHFDDLREMVGPLRDYAYFESFYGTSSIKPVDATVALVYTAFSSVRRLFAMLQEVYTQFILWTERSFKPSMELDEEAAFVKSVAVDNPFLTCIERILAVIEGCGLEEAITLPPTESEGYSLNDVRDRCGKGASLLLDFLIIQCSAYQSSATIELYRFYLMVLLHCTWPYVCLCTSVVFGVVVKVDPASWRLLLPRLFRSSFSHIKVNQSHQRQYPTDLLSLMLNCIDYEEEGESTGIVNESSLRSLRSARLFIVKRLQQFSTRKLAKLFRKRARPPSVESSSAKAANDLDSILYQLLEDGHDAPRSTTSGDGEVALKFSSSLPLHISLDKQESRNLLLKLSVHKETSCSDVSLGAMSMDRDDRRSIASAELWLNVNIPVARWITAALLLPIGTVIQRLQKHRLQELLHYKVNPLNREELLLYKSQHFNLMQSLRLLVDICLCRDRERTVEQFVKRLLEYHYWWHRTAVVNDEGTASGLVSSLFTDALKGKAFGHLVKLTVLPPQDGESEREDVLNTFSAFKLSFMFPQSLRLVLLPVEVSVVASDSSDELHVNHFHLFWRRRRGVDACLASASVDVWSSFFGYLCSLHYLQEKLSKQRAQVKEQTEFNRYVMKELGVKEDSDMVHHITHSHQAAYRSLSFVLNSLLSFTLLSVEKFVYDLEHLLKQVGSANSCVELAMNMDRLLVSFSVVCFHASSKAVTQVEKLNAFAVVRDAVVKVMRLTLELESVPANMVLSRTGNTVESLVVKLSCVRQPFPRTQLDPLLNVLTFNRYYGADQNISFQFR</sequence>
<proteinExistence type="predicted"/>